<reference evidence="1 2" key="1">
    <citation type="journal article" date="2016" name="MBio">
        <title>Lateral Gene Transfer in a Heavy Metal-Contaminated-Groundwater Microbial Community.</title>
        <authorList>
            <person name="Hemme C.L."/>
            <person name="Green S.J."/>
            <person name="Rishishwar L."/>
            <person name="Prakash O."/>
            <person name="Pettenato A."/>
            <person name="Chakraborty R."/>
            <person name="Deutschbauer A.M."/>
            <person name="Van Nostrand J.D."/>
            <person name="Wu L."/>
            <person name="He Z."/>
            <person name="Jordan I.K."/>
            <person name="Hazen T.C."/>
            <person name="Arkin A.P."/>
            <person name="Kostka J.E."/>
            <person name="Zhou J."/>
        </authorList>
    </citation>
    <scope>NUCLEOTIDE SEQUENCE [LARGE SCALE GENOMIC DNA]</scope>
    <source>
        <strain evidence="1 2">FW104-T7</strain>
    </source>
</reference>
<organism evidence="1 2">
    <name type="scientific">Rhodanobacter thiooxydans</name>
    <dbReference type="NCBI Taxonomy" id="416169"/>
    <lineage>
        <taxon>Bacteria</taxon>
        <taxon>Pseudomonadati</taxon>
        <taxon>Pseudomonadota</taxon>
        <taxon>Gammaproteobacteria</taxon>
        <taxon>Lysobacterales</taxon>
        <taxon>Rhodanobacteraceae</taxon>
        <taxon>Rhodanobacter</taxon>
    </lineage>
</organism>
<dbReference type="Proteomes" id="UP000076131">
    <property type="component" value="Unassembled WGS sequence"/>
</dbReference>
<dbReference type="STRING" id="416169.RHOFW104T7_13200"/>
<gene>
    <name evidence="1" type="ORF">RHOFW104T7_13200</name>
</gene>
<comment type="caution">
    <text evidence="1">The sequence shown here is derived from an EMBL/GenBank/DDBJ whole genome shotgun (WGS) entry which is preliminary data.</text>
</comment>
<name>A0A154QGZ9_9GAMM</name>
<accession>A0A154QGZ9</accession>
<dbReference type="AlphaFoldDB" id="A0A154QGZ9"/>
<protein>
    <submittedName>
        <fullName evidence="1">Uncharacterized protein</fullName>
    </submittedName>
</protein>
<keyword evidence="2" id="KW-1185">Reference proteome</keyword>
<evidence type="ECO:0000313" key="1">
    <source>
        <dbReference type="EMBL" id="KZC23553.1"/>
    </source>
</evidence>
<dbReference type="RefSeq" id="WP_063107775.1">
    <property type="nucleotide sequence ID" value="NZ_LVJS01000043.1"/>
</dbReference>
<dbReference type="EMBL" id="LVJS01000043">
    <property type="protein sequence ID" value="KZC23553.1"/>
    <property type="molecule type" value="Genomic_DNA"/>
</dbReference>
<evidence type="ECO:0000313" key="2">
    <source>
        <dbReference type="Proteomes" id="UP000076131"/>
    </source>
</evidence>
<proteinExistence type="predicted"/>
<sequence length="78" mass="8107">MKITIQPTHIGQLAAGESAVTVNCHDDDGAEIVLFNAIYDGVKLTAINGTRKLPEDSVAEGAIEAAAEVLAARFEALA</sequence>